<dbReference type="GO" id="GO:0006888">
    <property type="term" value="P:endoplasmic reticulum to Golgi vesicle-mediated transport"/>
    <property type="evidence" value="ECO:0007669"/>
    <property type="project" value="TreeGrafter"/>
</dbReference>
<keyword evidence="1" id="KW-0853">WD repeat</keyword>
<dbReference type="Gene3D" id="2.130.10.10">
    <property type="entry name" value="YVTN repeat-like/Quinoprotein amine dehydrogenase"/>
    <property type="match status" value="1"/>
</dbReference>
<dbReference type="AlphaFoldDB" id="A0A7J6FKY2"/>
<dbReference type="InterPro" id="IPR001680">
    <property type="entry name" value="WD40_rpt"/>
</dbReference>
<dbReference type="PANTHER" id="PTHR19876:SF75">
    <property type="entry name" value="COATOMER SUBUNIT BETA'-3"/>
    <property type="match status" value="1"/>
</dbReference>
<reference evidence="3 4" key="1">
    <citation type="journal article" date="2020" name="bioRxiv">
        <title>Sequence and annotation of 42 cannabis genomes reveals extensive copy number variation in cannabinoid synthesis and pathogen resistance genes.</title>
        <authorList>
            <person name="Mckernan K.J."/>
            <person name="Helbert Y."/>
            <person name="Kane L.T."/>
            <person name="Ebling H."/>
            <person name="Zhang L."/>
            <person name="Liu B."/>
            <person name="Eaton Z."/>
            <person name="Mclaughlin S."/>
            <person name="Kingan S."/>
            <person name="Baybayan P."/>
            <person name="Concepcion G."/>
            <person name="Jordan M."/>
            <person name="Riva A."/>
            <person name="Barbazuk W."/>
            <person name="Harkins T."/>
        </authorList>
    </citation>
    <scope>NUCLEOTIDE SEQUENCE [LARGE SCALE GENOMIC DNA]</scope>
    <source>
        <strain evidence="4">cv. Jamaican Lion 4</strain>
        <tissue evidence="3">Leaf</tissue>
    </source>
</reference>
<dbReference type="GO" id="GO:0006886">
    <property type="term" value="P:intracellular protein transport"/>
    <property type="evidence" value="ECO:0007669"/>
    <property type="project" value="TreeGrafter"/>
</dbReference>
<comment type="caution">
    <text evidence="3">The sequence shown here is derived from an EMBL/GenBank/DDBJ whole genome shotgun (WGS) entry which is preliminary data.</text>
</comment>
<dbReference type="GO" id="GO:0006891">
    <property type="term" value="P:intra-Golgi vesicle-mediated transport"/>
    <property type="evidence" value="ECO:0007669"/>
    <property type="project" value="TreeGrafter"/>
</dbReference>
<keyword evidence="4" id="KW-1185">Reference proteome</keyword>
<dbReference type="SMART" id="SM00320">
    <property type="entry name" value="WD40"/>
    <property type="match status" value="2"/>
</dbReference>
<protein>
    <submittedName>
        <fullName evidence="3">Uncharacterized protein</fullName>
    </submittedName>
</protein>
<dbReference type="InterPro" id="IPR050844">
    <property type="entry name" value="Coatomer_complex_subunit"/>
</dbReference>
<dbReference type="Pfam" id="PF00400">
    <property type="entry name" value="WD40"/>
    <property type="match status" value="2"/>
</dbReference>
<dbReference type="Proteomes" id="UP000583929">
    <property type="component" value="Unassembled WGS sequence"/>
</dbReference>
<dbReference type="GO" id="GO:0006890">
    <property type="term" value="P:retrograde vesicle-mediated transport, Golgi to endoplasmic reticulum"/>
    <property type="evidence" value="ECO:0007669"/>
    <property type="project" value="TreeGrafter"/>
</dbReference>
<dbReference type="GO" id="GO:0030126">
    <property type="term" value="C:COPI vesicle coat"/>
    <property type="evidence" value="ECO:0007669"/>
    <property type="project" value="TreeGrafter"/>
</dbReference>
<evidence type="ECO:0000313" key="3">
    <source>
        <dbReference type="EMBL" id="KAF4371361.1"/>
    </source>
</evidence>
<dbReference type="EMBL" id="JAATIQ010000197">
    <property type="protein sequence ID" value="KAF4371361.1"/>
    <property type="molecule type" value="Genomic_DNA"/>
</dbReference>
<evidence type="ECO:0000313" key="4">
    <source>
        <dbReference type="Proteomes" id="UP000583929"/>
    </source>
</evidence>
<dbReference type="SUPFAM" id="SSF50978">
    <property type="entry name" value="WD40 repeat-like"/>
    <property type="match status" value="1"/>
</dbReference>
<gene>
    <name evidence="3" type="ORF">G4B88_003831</name>
</gene>
<name>A0A7J6FKY2_CANSA</name>
<dbReference type="PANTHER" id="PTHR19876">
    <property type="entry name" value="COATOMER"/>
    <property type="match status" value="1"/>
</dbReference>
<evidence type="ECO:0000256" key="1">
    <source>
        <dbReference type="ARBA" id="ARBA00022574"/>
    </source>
</evidence>
<organism evidence="3 4">
    <name type="scientific">Cannabis sativa</name>
    <name type="common">Hemp</name>
    <name type="synonym">Marijuana</name>
    <dbReference type="NCBI Taxonomy" id="3483"/>
    <lineage>
        <taxon>Eukaryota</taxon>
        <taxon>Viridiplantae</taxon>
        <taxon>Streptophyta</taxon>
        <taxon>Embryophyta</taxon>
        <taxon>Tracheophyta</taxon>
        <taxon>Spermatophyta</taxon>
        <taxon>Magnoliopsida</taxon>
        <taxon>eudicotyledons</taxon>
        <taxon>Gunneridae</taxon>
        <taxon>Pentapetalae</taxon>
        <taxon>rosids</taxon>
        <taxon>fabids</taxon>
        <taxon>Rosales</taxon>
        <taxon>Cannabaceae</taxon>
        <taxon>Cannabis</taxon>
    </lineage>
</organism>
<proteinExistence type="predicted"/>
<sequence>MAASTRIPFPKADSSSSSIRVSLKTNGCGVSDLGFVTSELSGVKISKVDSFQPVRPIFTKFSPALQPVFSFLCFTVFEVAFNPNHSNIFTSLSLDGTILTWNIGSPTPKFTFNGHLKGVNCIAYFNFGDKIYLLSGSNDFTVKIRRVKLDYESDIY</sequence>
<evidence type="ECO:0000256" key="2">
    <source>
        <dbReference type="ARBA" id="ARBA00022737"/>
    </source>
</evidence>
<accession>A0A7J6FKY2</accession>
<keyword evidence="2" id="KW-0677">Repeat</keyword>
<dbReference type="InterPro" id="IPR036322">
    <property type="entry name" value="WD40_repeat_dom_sf"/>
</dbReference>
<dbReference type="InterPro" id="IPR015943">
    <property type="entry name" value="WD40/YVTN_repeat-like_dom_sf"/>
</dbReference>